<protein>
    <recommendedName>
        <fullName evidence="3">Probable CtpA-like serine protease</fullName>
    </recommendedName>
</protein>
<dbReference type="Gene3D" id="2.30.42.10">
    <property type="match status" value="1"/>
</dbReference>
<evidence type="ECO:0000256" key="1">
    <source>
        <dbReference type="ARBA" id="ARBA00004162"/>
    </source>
</evidence>
<dbReference type="EMBL" id="CP020773">
    <property type="protein sequence ID" value="ARJ52042.1"/>
    <property type="molecule type" value="Genomic_DNA"/>
</dbReference>
<dbReference type="CDD" id="cd07560">
    <property type="entry name" value="Peptidase_S41_CPP"/>
    <property type="match status" value="1"/>
</dbReference>
<dbReference type="KEGG" id="slz:B5P37_11205"/>
<evidence type="ECO:0000256" key="5">
    <source>
        <dbReference type="ARBA" id="ARBA00022692"/>
    </source>
</evidence>
<name>A0AAC9RXU9_9STAP</name>
<keyword evidence="8" id="KW-0472">Membrane</keyword>
<dbReference type="InterPro" id="IPR004447">
    <property type="entry name" value="Peptidase_S41A"/>
</dbReference>
<keyword evidence="6 9" id="KW-0378">Hydrolase</keyword>
<keyword evidence="4 9" id="KW-0645">Protease</keyword>
<comment type="subcellular location">
    <subcellularLocation>
        <location evidence="1">Cell membrane</location>
        <topology evidence="1">Single-pass membrane protein</topology>
    </subcellularLocation>
</comment>
<keyword evidence="5" id="KW-0812">Transmembrane</keyword>
<dbReference type="InterPro" id="IPR001478">
    <property type="entry name" value="PDZ"/>
</dbReference>
<evidence type="ECO:0000256" key="7">
    <source>
        <dbReference type="ARBA" id="ARBA00022825"/>
    </source>
</evidence>
<dbReference type="FunFam" id="2.30.42.10:FF:000063">
    <property type="entry name" value="Peptidase, S41 family"/>
    <property type="match status" value="1"/>
</dbReference>
<proteinExistence type="inferred from homology"/>
<keyword evidence="12" id="KW-1185">Reference proteome</keyword>
<evidence type="ECO:0000256" key="6">
    <source>
        <dbReference type="ARBA" id="ARBA00022801"/>
    </source>
</evidence>
<reference evidence="11 12" key="1">
    <citation type="submission" date="2017-04" db="EMBL/GenBank/DDBJ databases">
        <authorList>
            <person name="Veseli I.A."/>
            <person name="Tang C."/>
            <person name="Pombert J.-F."/>
        </authorList>
    </citation>
    <scope>NUCLEOTIDE SEQUENCE [LARGE SCALE GENOMIC DNA]</scope>
    <source>
        <strain evidence="11 12">ATCC 700373</strain>
    </source>
</reference>
<dbReference type="InterPro" id="IPR036034">
    <property type="entry name" value="PDZ_sf"/>
</dbReference>
<dbReference type="InterPro" id="IPR029045">
    <property type="entry name" value="ClpP/crotonase-like_dom_sf"/>
</dbReference>
<gene>
    <name evidence="11" type="ORF">B5P37_11205</name>
</gene>
<evidence type="ECO:0000259" key="10">
    <source>
        <dbReference type="PROSITE" id="PS50106"/>
    </source>
</evidence>
<dbReference type="NCBIfam" id="TIGR00225">
    <property type="entry name" value="prc"/>
    <property type="match status" value="1"/>
</dbReference>
<dbReference type="GO" id="GO:0008236">
    <property type="term" value="F:serine-type peptidase activity"/>
    <property type="evidence" value="ECO:0007669"/>
    <property type="project" value="UniProtKB-KW"/>
</dbReference>
<dbReference type="SUPFAM" id="SSF52096">
    <property type="entry name" value="ClpP/crotonase"/>
    <property type="match status" value="1"/>
</dbReference>
<dbReference type="GO" id="GO:0006508">
    <property type="term" value="P:proteolysis"/>
    <property type="evidence" value="ECO:0007669"/>
    <property type="project" value="UniProtKB-KW"/>
</dbReference>
<dbReference type="Pfam" id="PF01471">
    <property type="entry name" value="PG_binding_1"/>
    <property type="match status" value="1"/>
</dbReference>
<dbReference type="InterPro" id="IPR005151">
    <property type="entry name" value="Tail-specific_protease"/>
</dbReference>
<dbReference type="SMART" id="SM00228">
    <property type="entry name" value="PDZ"/>
    <property type="match status" value="1"/>
</dbReference>
<dbReference type="SUPFAM" id="SSF47090">
    <property type="entry name" value="PGBD-like"/>
    <property type="match status" value="1"/>
</dbReference>
<dbReference type="Gene3D" id="3.30.750.44">
    <property type="match status" value="1"/>
</dbReference>
<accession>A0AAC9RXU9</accession>
<evidence type="ECO:0000313" key="11">
    <source>
        <dbReference type="EMBL" id="ARJ52042.1"/>
    </source>
</evidence>
<dbReference type="Pfam" id="PF03572">
    <property type="entry name" value="Peptidase_S41"/>
    <property type="match status" value="1"/>
</dbReference>
<feature type="domain" description="PDZ" evidence="10">
    <location>
        <begin position="69"/>
        <end position="151"/>
    </location>
</feature>
<dbReference type="InterPro" id="IPR002477">
    <property type="entry name" value="Peptidoglycan-bd-like"/>
</dbReference>
<dbReference type="PANTHER" id="PTHR32060:SF30">
    <property type="entry name" value="CARBOXY-TERMINAL PROCESSING PROTEASE CTPA"/>
    <property type="match status" value="1"/>
</dbReference>
<dbReference type="Pfam" id="PF13180">
    <property type="entry name" value="PDZ_2"/>
    <property type="match status" value="1"/>
</dbReference>
<keyword evidence="7 9" id="KW-0720">Serine protease</keyword>
<comment type="similarity">
    <text evidence="2 9">Belongs to the peptidase S41A family.</text>
</comment>
<evidence type="ECO:0000256" key="9">
    <source>
        <dbReference type="RuleBase" id="RU004404"/>
    </source>
</evidence>
<dbReference type="GO" id="GO:0007165">
    <property type="term" value="P:signal transduction"/>
    <property type="evidence" value="ECO:0007669"/>
    <property type="project" value="TreeGrafter"/>
</dbReference>
<evidence type="ECO:0000256" key="2">
    <source>
        <dbReference type="ARBA" id="ARBA00009179"/>
    </source>
</evidence>
<evidence type="ECO:0000256" key="3">
    <source>
        <dbReference type="ARBA" id="ARBA00022029"/>
    </source>
</evidence>
<dbReference type="GO" id="GO:0030288">
    <property type="term" value="C:outer membrane-bounded periplasmic space"/>
    <property type="evidence" value="ECO:0007669"/>
    <property type="project" value="TreeGrafter"/>
</dbReference>
<evidence type="ECO:0000313" key="12">
    <source>
        <dbReference type="Proteomes" id="UP000242864"/>
    </source>
</evidence>
<dbReference type="Gene3D" id="3.90.226.10">
    <property type="entry name" value="2-enoyl-CoA Hydratase, Chain A, domain 1"/>
    <property type="match status" value="1"/>
</dbReference>
<keyword evidence="8" id="KW-1133">Transmembrane helix</keyword>
<dbReference type="Pfam" id="PF22694">
    <property type="entry name" value="CtpB_N-like"/>
    <property type="match status" value="1"/>
</dbReference>
<dbReference type="SMART" id="SM00245">
    <property type="entry name" value="TSPc"/>
    <property type="match status" value="1"/>
</dbReference>
<dbReference type="SUPFAM" id="SSF50156">
    <property type="entry name" value="PDZ domain-like"/>
    <property type="match status" value="1"/>
</dbReference>
<dbReference type="Gene3D" id="1.10.101.10">
    <property type="entry name" value="PGBD-like superfamily/PGBD"/>
    <property type="match status" value="1"/>
</dbReference>
<dbReference type="InterPro" id="IPR055210">
    <property type="entry name" value="CtpA/B_N"/>
</dbReference>
<dbReference type="InterPro" id="IPR036365">
    <property type="entry name" value="PGBD-like_sf"/>
</dbReference>
<dbReference type="CDD" id="cd06782">
    <property type="entry name" value="cpPDZ_CPP-like"/>
    <property type="match status" value="1"/>
</dbReference>
<dbReference type="InterPro" id="IPR036366">
    <property type="entry name" value="PGBDSf"/>
</dbReference>
<organism evidence="11 12">
    <name type="scientific">Staphylococcus lutrae</name>
    <dbReference type="NCBI Taxonomy" id="155085"/>
    <lineage>
        <taxon>Bacteria</taxon>
        <taxon>Bacillati</taxon>
        <taxon>Bacillota</taxon>
        <taxon>Bacilli</taxon>
        <taxon>Bacillales</taxon>
        <taxon>Staphylococcaceae</taxon>
        <taxon>Staphylococcus</taxon>
    </lineage>
</organism>
<dbReference type="PANTHER" id="PTHR32060">
    <property type="entry name" value="TAIL-SPECIFIC PROTEASE"/>
    <property type="match status" value="1"/>
</dbReference>
<evidence type="ECO:0000256" key="4">
    <source>
        <dbReference type="ARBA" id="ARBA00022670"/>
    </source>
</evidence>
<dbReference type="GO" id="GO:0004175">
    <property type="term" value="F:endopeptidase activity"/>
    <property type="evidence" value="ECO:0007669"/>
    <property type="project" value="TreeGrafter"/>
</dbReference>
<dbReference type="AlphaFoldDB" id="A0AAC9RXU9"/>
<dbReference type="PROSITE" id="PS50106">
    <property type="entry name" value="PDZ"/>
    <property type="match status" value="1"/>
</dbReference>
<dbReference type="Proteomes" id="UP000242864">
    <property type="component" value="Chromosome"/>
</dbReference>
<sequence length="442" mass="49320">MFGVYSYFQHFSQDNKVHENAKKLEEVYELLASDFYQKQDKDKLLNAAINGMTKHLNDPYTEYLSKEETTAFHEDVSGDFVGIGAEMQQKGQQILITSPMKDSPAEKAGLKPRDELIGVDGHSIKGEALDAIIPKVRGKEGTTVTLTVKRDGVEKEIKIKREKIHVKSVEYKKHGHIGVFKINKFQSGTAGELKSAIQQAQKEGVKNILLDLRNNPGGLLDEAVKMANIFLDKDETVVKLEKGDQQEAIKTTNAPLDHVKDLKVSILLNGGSASASEVFAGALHDYGIAKIYGEKSFGKGIVQTTHEFDDGSLLKFTEMKWLTPKNHYIHGKGIQPDIEVKGADYENISAIPTNQTYHEGQQDKMIQSIKIGLKALGYNVGVVDSHFDAQLTEAIKQFQHHYQLTEEGTFNKETNRVFTEKLVEKASSDDPMLEKTLSKIQE</sequence>
<evidence type="ECO:0000256" key="8">
    <source>
        <dbReference type="ARBA" id="ARBA00022989"/>
    </source>
</evidence>